<evidence type="ECO:0000313" key="3">
    <source>
        <dbReference type="Proteomes" id="UP000190648"/>
    </source>
</evidence>
<accession>A0A1V4J7G1</accession>
<evidence type="ECO:0000313" key="2">
    <source>
        <dbReference type="EMBL" id="OPJ68171.1"/>
    </source>
</evidence>
<comment type="caution">
    <text evidence="2">The sequence shown here is derived from an EMBL/GenBank/DDBJ whole genome shotgun (WGS) entry which is preliminary data.</text>
</comment>
<keyword evidence="3" id="KW-1185">Reference proteome</keyword>
<dbReference type="EMBL" id="LSYS01008642">
    <property type="protein sequence ID" value="OPJ68171.1"/>
    <property type="molecule type" value="Genomic_DNA"/>
</dbReference>
<feature type="compositionally biased region" description="Polar residues" evidence="1">
    <location>
        <begin position="92"/>
        <end position="124"/>
    </location>
</feature>
<gene>
    <name evidence="2" type="ORF">AV530_013691</name>
</gene>
<sequence length="124" mass="13359">MAGTSDNAGLRSPSWPQSSGNPCHPLTDTCGKQISRQTVAREAMLPAGTDVTAKQEHKWLFEDRRGFALVFGKASPVLLLSPAVQRCMGGQQRRSAAQSLREPSQPSLCCTRNHTPTIAASRAQ</sequence>
<name>A0A1V4J7G1_PATFA</name>
<proteinExistence type="predicted"/>
<reference evidence="2 3" key="1">
    <citation type="submission" date="2016-02" db="EMBL/GenBank/DDBJ databases">
        <title>Band-tailed pigeon sequencing and assembly.</title>
        <authorList>
            <person name="Soares A.E."/>
            <person name="Novak B.J."/>
            <person name="Rice E.S."/>
            <person name="O'Connell B."/>
            <person name="Chang D."/>
            <person name="Weber S."/>
            <person name="Shapiro B."/>
        </authorList>
    </citation>
    <scope>NUCLEOTIDE SEQUENCE [LARGE SCALE GENOMIC DNA]</scope>
    <source>
        <strain evidence="2">BTP2013</strain>
        <tissue evidence="2">Blood</tissue>
    </source>
</reference>
<protein>
    <submittedName>
        <fullName evidence="2">Uncharacterized protein</fullName>
    </submittedName>
</protein>
<feature type="region of interest" description="Disordered" evidence="1">
    <location>
        <begin position="1"/>
        <end position="30"/>
    </location>
</feature>
<evidence type="ECO:0000256" key="1">
    <source>
        <dbReference type="SAM" id="MobiDB-lite"/>
    </source>
</evidence>
<feature type="region of interest" description="Disordered" evidence="1">
    <location>
        <begin position="91"/>
        <end position="124"/>
    </location>
</feature>
<dbReference type="AlphaFoldDB" id="A0A1V4J7G1"/>
<dbReference type="Proteomes" id="UP000190648">
    <property type="component" value="Unassembled WGS sequence"/>
</dbReference>
<organism evidence="2 3">
    <name type="scientific">Patagioenas fasciata monilis</name>
    <dbReference type="NCBI Taxonomy" id="372326"/>
    <lineage>
        <taxon>Eukaryota</taxon>
        <taxon>Metazoa</taxon>
        <taxon>Chordata</taxon>
        <taxon>Craniata</taxon>
        <taxon>Vertebrata</taxon>
        <taxon>Euteleostomi</taxon>
        <taxon>Archelosauria</taxon>
        <taxon>Archosauria</taxon>
        <taxon>Dinosauria</taxon>
        <taxon>Saurischia</taxon>
        <taxon>Theropoda</taxon>
        <taxon>Coelurosauria</taxon>
        <taxon>Aves</taxon>
        <taxon>Neognathae</taxon>
        <taxon>Neoaves</taxon>
        <taxon>Columbimorphae</taxon>
        <taxon>Columbiformes</taxon>
        <taxon>Columbidae</taxon>
        <taxon>Patagioenas</taxon>
    </lineage>
</organism>